<evidence type="ECO:0000313" key="16">
    <source>
        <dbReference type="Proteomes" id="UP000053268"/>
    </source>
</evidence>
<dbReference type="SUPFAM" id="SSF103506">
    <property type="entry name" value="Mitochondrial carrier"/>
    <property type="match status" value="1"/>
</dbReference>
<evidence type="ECO:0000256" key="13">
    <source>
        <dbReference type="PROSITE-ProRule" id="PRU00282"/>
    </source>
</evidence>
<evidence type="ECO:0000256" key="11">
    <source>
        <dbReference type="ARBA" id="ARBA00024240"/>
    </source>
</evidence>
<dbReference type="GO" id="GO:0005315">
    <property type="term" value="F:phosphate transmembrane transporter activity"/>
    <property type="evidence" value="ECO:0007669"/>
    <property type="project" value="InterPro"/>
</dbReference>
<keyword evidence="3 14" id="KW-0813">Transport</keyword>
<dbReference type="PROSITE" id="PS51257">
    <property type="entry name" value="PROKAR_LIPOPROTEIN"/>
    <property type="match status" value="1"/>
</dbReference>
<dbReference type="Proteomes" id="UP000053268">
    <property type="component" value="Unassembled WGS sequence"/>
</dbReference>
<keyword evidence="5" id="KW-0677">Repeat</keyword>
<evidence type="ECO:0000256" key="5">
    <source>
        <dbReference type="ARBA" id="ARBA00022737"/>
    </source>
</evidence>
<gene>
    <name evidence="15" type="ORF">RR46_05666</name>
</gene>
<keyword evidence="6" id="KW-0999">Mitochondrion inner membrane</keyword>
<feature type="repeat" description="Solcar" evidence="13">
    <location>
        <begin position="16"/>
        <end position="100"/>
    </location>
</feature>
<evidence type="ECO:0000313" key="15">
    <source>
        <dbReference type="EMBL" id="KPI97049.1"/>
    </source>
</evidence>
<keyword evidence="16" id="KW-1185">Reference proteome</keyword>
<reference evidence="15 16" key="1">
    <citation type="journal article" date="2015" name="Nat. Commun.">
        <title>Outbred genome sequencing and CRISPR/Cas9 gene editing in butterflies.</title>
        <authorList>
            <person name="Li X."/>
            <person name="Fan D."/>
            <person name="Zhang W."/>
            <person name="Liu G."/>
            <person name="Zhang L."/>
            <person name="Zhao L."/>
            <person name="Fang X."/>
            <person name="Chen L."/>
            <person name="Dong Y."/>
            <person name="Chen Y."/>
            <person name="Ding Y."/>
            <person name="Zhao R."/>
            <person name="Feng M."/>
            <person name="Zhu Y."/>
            <person name="Feng Y."/>
            <person name="Jiang X."/>
            <person name="Zhu D."/>
            <person name="Xiang H."/>
            <person name="Feng X."/>
            <person name="Li S."/>
            <person name="Wang J."/>
            <person name="Zhang G."/>
            <person name="Kronforst M.R."/>
            <person name="Wang W."/>
        </authorList>
    </citation>
    <scope>NUCLEOTIDE SEQUENCE [LARGE SCALE GENOMIC DNA]</scope>
    <source>
        <strain evidence="15">Ya'a_city_454_Px</strain>
        <tissue evidence="15">Whole body</tissue>
    </source>
</reference>
<keyword evidence="10 13" id="KW-0472">Membrane</keyword>
<dbReference type="Pfam" id="PF00153">
    <property type="entry name" value="Mito_carr"/>
    <property type="match status" value="3"/>
</dbReference>
<keyword evidence="7" id="KW-0809">Transit peptide</keyword>
<keyword evidence="4 13" id="KW-0812">Transmembrane</keyword>
<dbReference type="PANTHER" id="PTHR45671">
    <property type="entry name" value="SOLUTE CARRIER FAMILY 25 (MITOCHONDRIAL CARRIER PHOSPHATE CARRIER), MEMBER 3, LIKE-RELATED-RELATED"/>
    <property type="match status" value="1"/>
</dbReference>
<evidence type="ECO:0000256" key="4">
    <source>
        <dbReference type="ARBA" id="ARBA00022692"/>
    </source>
</evidence>
<dbReference type="PANTHER" id="PTHR45671:SF10">
    <property type="entry name" value="SOLUTE CARRIER FAMILY 25 MEMBER 3"/>
    <property type="match status" value="1"/>
</dbReference>
<evidence type="ECO:0000256" key="10">
    <source>
        <dbReference type="ARBA" id="ARBA00023136"/>
    </source>
</evidence>
<dbReference type="GO" id="GO:0005743">
    <property type="term" value="C:mitochondrial inner membrane"/>
    <property type="evidence" value="ECO:0007669"/>
    <property type="project" value="UniProtKB-SubCell"/>
</dbReference>
<evidence type="ECO:0000256" key="6">
    <source>
        <dbReference type="ARBA" id="ARBA00022792"/>
    </source>
</evidence>
<accession>A0A194PWB3</accession>
<name>A0A194PWB3_PAPXU</name>
<dbReference type="Gene3D" id="1.50.40.10">
    <property type="entry name" value="Mitochondrial carrier domain"/>
    <property type="match status" value="2"/>
</dbReference>
<keyword evidence="8" id="KW-1133">Transmembrane helix</keyword>
<sequence>MAGKKEEFSCEMYSNKFFLLCLAGGAVACGSTHTLVTPLDLVKCRLQVDPAKYKSIFRGFGVSLREGGLANIVKGWAPTFIGYSLQGGVKFSGYEYFKYAFANMTGEENAYLYRTYLYLAASASAEFCADVFLSPFEATKVRIQTTPGYTSKMRVAMPHMMSTEGIGVFYKGLVPLWARQIPYTMMKFSSFEKTIELLYEHLVPKPRSQCTKEEQLVVTFTAGYIAGVLCAIVSHPADTLVSKLNKEPGASIGSLVAELGFFGIWRGLVARIVMIGTLTGLQWFIYDGFKVYTGMPRPPPAEMPASLKKKLAEKHLTSNLSKLRHAIKSMDSKPNNLAAVEQVAAAMLAPLPFIIFHKLRWLCASRDPPPANH</sequence>
<dbReference type="STRING" id="66420.A0A194PWB3"/>
<dbReference type="FunFam" id="1.50.40.10:FF:000005">
    <property type="entry name" value="Mitochondrial phosphate carrier protein 2"/>
    <property type="match status" value="1"/>
</dbReference>
<proteinExistence type="inferred from homology"/>
<dbReference type="AlphaFoldDB" id="A0A194PWB3"/>
<evidence type="ECO:0000256" key="9">
    <source>
        <dbReference type="ARBA" id="ARBA00023128"/>
    </source>
</evidence>
<feature type="repeat" description="Solcar" evidence="13">
    <location>
        <begin position="113"/>
        <end position="197"/>
    </location>
</feature>
<evidence type="ECO:0000256" key="8">
    <source>
        <dbReference type="ARBA" id="ARBA00022989"/>
    </source>
</evidence>
<dbReference type="InterPro" id="IPR044677">
    <property type="entry name" value="SLC25A3/Pic2/Mir1-like"/>
</dbReference>
<dbReference type="GO" id="GO:1990547">
    <property type="term" value="P:mitochondrial phosphate ion transmembrane transport"/>
    <property type="evidence" value="ECO:0007669"/>
    <property type="project" value="InterPro"/>
</dbReference>
<protein>
    <recommendedName>
        <fullName evidence="11">Phosphate carrier protein, mitochondrial</fullName>
    </recommendedName>
</protein>
<organism evidence="15 16">
    <name type="scientific">Papilio xuthus</name>
    <name type="common">Asian swallowtail butterfly</name>
    <dbReference type="NCBI Taxonomy" id="66420"/>
    <lineage>
        <taxon>Eukaryota</taxon>
        <taxon>Metazoa</taxon>
        <taxon>Ecdysozoa</taxon>
        <taxon>Arthropoda</taxon>
        <taxon>Hexapoda</taxon>
        <taxon>Insecta</taxon>
        <taxon>Pterygota</taxon>
        <taxon>Neoptera</taxon>
        <taxon>Endopterygota</taxon>
        <taxon>Lepidoptera</taxon>
        <taxon>Glossata</taxon>
        <taxon>Ditrysia</taxon>
        <taxon>Papilionoidea</taxon>
        <taxon>Papilionidae</taxon>
        <taxon>Papilioninae</taxon>
        <taxon>Papilio</taxon>
    </lineage>
</organism>
<evidence type="ECO:0000256" key="2">
    <source>
        <dbReference type="ARBA" id="ARBA00006375"/>
    </source>
</evidence>
<comment type="similarity">
    <text evidence="2 14">Belongs to the mitochondrial carrier (TC 2.A.29) family.</text>
</comment>
<dbReference type="InterPro" id="IPR018108">
    <property type="entry name" value="MCP_transmembrane"/>
</dbReference>
<comment type="subcellular location">
    <subcellularLocation>
        <location evidence="1">Mitochondrion inner membrane</location>
        <topology evidence="1">Multi-pass membrane protein</topology>
    </subcellularLocation>
</comment>
<keyword evidence="9" id="KW-0496">Mitochondrion</keyword>
<dbReference type="EMBL" id="KQ459591">
    <property type="protein sequence ID" value="KPI97049.1"/>
    <property type="molecule type" value="Genomic_DNA"/>
</dbReference>
<feature type="repeat" description="Solcar" evidence="13">
    <location>
        <begin position="214"/>
        <end position="292"/>
    </location>
</feature>
<evidence type="ECO:0000256" key="3">
    <source>
        <dbReference type="ARBA" id="ARBA00022448"/>
    </source>
</evidence>
<comment type="function">
    <text evidence="12">Transport of phosphate groups from the cytosol to the mitochondrial matrix.</text>
</comment>
<evidence type="ECO:0000256" key="7">
    <source>
        <dbReference type="ARBA" id="ARBA00022946"/>
    </source>
</evidence>
<evidence type="ECO:0000256" key="14">
    <source>
        <dbReference type="RuleBase" id="RU000488"/>
    </source>
</evidence>
<evidence type="ECO:0000256" key="12">
    <source>
        <dbReference type="ARBA" id="ARBA00054508"/>
    </source>
</evidence>
<evidence type="ECO:0000256" key="1">
    <source>
        <dbReference type="ARBA" id="ARBA00004448"/>
    </source>
</evidence>
<dbReference type="PROSITE" id="PS50920">
    <property type="entry name" value="SOLCAR"/>
    <property type="match status" value="3"/>
</dbReference>
<dbReference type="InterPro" id="IPR023395">
    <property type="entry name" value="MCP_dom_sf"/>
</dbReference>